<dbReference type="PANTHER" id="PTHR31111">
    <property type="entry name" value="BNAA05G37150D PROTEIN-RELATED"/>
    <property type="match status" value="1"/>
</dbReference>
<organism evidence="2 3">
    <name type="scientific">Prunus armeniaca</name>
    <name type="common">Apricot</name>
    <name type="synonym">Armeniaca vulgaris</name>
    <dbReference type="NCBI Taxonomy" id="36596"/>
    <lineage>
        <taxon>Eukaryota</taxon>
        <taxon>Viridiplantae</taxon>
        <taxon>Streptophyta</taxon>
        <taxon>Embryophyta</taxon>
        <taxon>Tracheophyta</taxon>
        <taxon>Spermatophyta</taxon>
        <taxon>Magnoliopsida</taxon>
        <taxon>eudicotyledons</taxon>
        <taxon>Gunneridae</taxon>
        <taxon>Pentapetalae</taxon>
        <taxon>rosids</taxon>
        <taxon>fabids</taxon>
        <taxon>Rosales</taxon>
        <taxon>Rosaceae</taxon>
        <taxon>Amygdaloideae</taxon>
        <taxon>Amygdaleae</taxon>
        <taxon>Prunus</taxon>
    </lineage>
</organism>
<dbReference type="Proteomes" id="UP000507222">
    <property type="component" value="Unassembled WGS sequence"/>
</dbReference>
<reference evidence="2 3" key="1">
    <citation type="submission" date="2020-05" db="EMBL/GenBank/DDBJ databases">
        <authorList>
            <person name="Campoy J."/>
            <person name="Schneeberger K."/>
            <person name="Spophaly S."/>
        </authorList>
    </citation>
    <scope>NUCLEOTIDE SEQUENCE [LARGE SCALE GENOMIC DNA]</scope>
    <source>
        <strain evidence="2">PruArmRojPasFocal</strain>
    </source>
</reference>
<feature type="domain" description="F-box" evidence="1">
    <location>
        <begin position="51"/>
        <end position="98"/>
    </location>
</feature>
<dbReference type="PROSITE" id="PS50181">
    <property type="entry name" value="FBOX"/>
    <property type="match status" value="1"/>
</dbReference>
<name>A0A6J5UAU1_PRUAR</name>
<sequence length="383" mass="44412">MTILAQINQIRNQNAFKLEMAHCHQRNKRRTEPLHCYLLTYQRNKRRRVNPVKASELPFDVITEILSCLPVDSLLRFRCVCKQWFSLFQDLQFIAKHMDRVRPLQFSYALIKQETKKLEAVVDENFKVLEVCSGLFLEKSLNSQVCRIRNPATHQVLYLPNAHDRAEIKDFVFNPSTHECKVVCVGEAGFQVITVGKDEQWRPLKRPNQDVPQQHSKKALNVKYLKATNKAEGIGHLVIFIVDGNNLCLEIQSLDIWNECFTTTAVPRGFLVDLRKVLISYWNQCVAFAEIAEGKFNMLVLEDVKEHKWSRKQITVPSEFLKDQNLPNRKASKFIVCDMKRGIIKEVMYLENGKKYLTSTQYKPSLIALKGMQSERAGVELEL</sequence>
<gene>
    <name evidence="2" type="ORF">CURHAP_LOCUS21031</name>
</gene>
<dbReference type="CDD" id="cd22157">
    <property type="entry name" value="F-box_AtFBW1-like"/>
    <property type="match status" value="1"/>
</dbReference>
<dbReference type="SMART" id="SM00256">
    <property type="entry name" value="FBOX"/>
    <property type="match status" value="1"/>
</dbReference>
<evidence type="ECO:0000259" key="1">
    <source>
        <dbReference type="PROSITE" id="PS50181"/>
    </source>
</evidence>
<dbReference type="SUPFAM" id="SSF81383">
    <property type="entry name" value="F-box domain"/>
    <property type="match status" value="1"/>
</dbReference>
<dbReference type="PANTHER" id="PTHR31111:SF136">
    <property type="entry name" value="F-BOX ASSOCIATED DOMAIN-CONTAINING PROTEIN"/>
    <property type="match status" value="1"/>
</dbReference>
<evidence type="ECO:0000313" key="3">
    <source>
        <dbReference type="Proteomes" id="UP000507222"/>
    </source>
</evidence>
<protein>
    <recommendedName>
        <fullName evidence="1">F-box domain-containing protein</fullName>
    </recommendedName>
</protein>
<accession>A0A6J5UAU1</accession>
<dbReference type="InterPro" id="IPR036047">
    <property type="entry name" value="F-box-like_dom_sf"/>
</dbReference>
<dbReference type="InterPro" id="IPR013187">
    <property type="entry name" value="F-box-assoc_dom_typ3"/>
</dbReference>
<dbReference type="EMBL" id="CAEKDK010000003">
    <property type="protein sequence ID" value="CAB4273419.1"/>
    <property type="molecule type" value="Genomic_DNA"/>
</dbReference>
<dbReference type="Pfam" id="PF00646">
    <property type="entry name" value="F-box"/>
    <property type="match status" value="1"/>
</dbReference>
<evidence type="ECO:0000313" key="2">
    <source>
        <dbReference type="EMBL" id="CAB4273419.1"/>
    </source>
</evidence>
<dbReference type="AlphaFoldDB" id="A0A6J5UAU1"/>
<proteinExistence type="predicted"/>
<dbReference type="InterPro" id="IPR001810">
    <property type="entry name" value="F-box_dom"/>
</dbReference>
<dbReference type="Gene3D" id="1.20.1280.50">
    <property type="match status" value="1"/>
</dbReference>
<dbReference type="Pfam" id="PF08268">
    <property type="entry name" value="FBA_3"/>
    <property type="match status" value="1"/>
</dbReference>